<dbReference type="GO" id="GO:0016787">
    <property type="term" value="F:hydrolase activity"/>
    <property type="evidence" value="ECO:0007669"/>
    <property type="project" value="UniProtKB-KW"/>
</dbReference>
<keyword evidence="2" id="KW-0325">Glycoprotein</keyword>
<evidence type="ECO:0000313" key="5">
    <source>
        <dbReference type="Proteomes" id="UP001519460"/>
    </source>
</evidence>
<evidence type="ECO:0000313" key="4">
    <source>
        <dbReference type="EMBL" id="KAK7494039.1"/>
    </source>
</evidence>
<feature type="signal peptide" evidence="3">
    <location>
        <begin position="1"/>
        <end position="23"/>
    </location>
</feature>
<sequence>MAGDSLSAVICVCFLVALQVTSGANIGHFWHVTDFHYDHTYWSEQLSCNDDVPQPGVFGDYWCDSPWRLVTDAIEAMTHIRSDVDFLVWTGDTVAHIHDDHLSVNINMDIMQNLTTAITKAFPNKTVYATFGGYYTRLTASGLRIVALNTNLYYTSDRQTPGHPDPAGQFQWFRTTMERANSTGEKVIVIAHIPPGLHTPRGTLWFQTEFVQPFNSILTQFAHNIVGMHFGHDHHDGFKIFYDAQVTPWRYKLPGQVGVPHNPAIRLVTFDRDTGRHLDIQQYYLDLPASNKQDQAGAETTANFTLLFTTAAAEQEGTAKVCNKTCKARILCGFKHYTMADFDACVSQQCDDTCPNSGAIVGK</sequence>
<reference evidence="4 5" key="1">
    <citation type="journal article" date="2023" name="Sci. Data">
        <title>Genome assembly of the Korean intertidal mud-creeper Batillaria attramentaria.</title>
        <authorList>
            <person name="Patra A.K."/>
            <person name="Ho P.T."/>
            <person name="Jun S."/>
            <person name="Lee S.J."/>
            <person name="Kim Y."/>
            <person name="Won Y.J."/>
        </authorList>
    </citation>
    <scope>NUCLEOTIDE SEQUENCE [LARGE SCALE GENOMIC DNA]</scope>
    <source>
        <strain evidence="4">Wonlab-2016</strain>
    </source>
</reference>
<organism evidence="4 5">
    <name type="scientific">Batillaria attramentaria</name>
    <dbReference type="NCBI Taxonomy" id="370345"/>
    <lineage>
        <taxon>Eukaryota</taxon>
        <taxon>Metazoa</taxon>
        <taxon>Spiralia</taxon>
        <taxon>Lophotrochozoa</taxon>
        <taxon>Mollusca</taxon>
        <taxon>Gastropoda</taxon>
        <taxon>Caenogastropoda</taxon>
        <taxon>Sorbeoconcha</taxon>
        <taxon>Cerithioidea</taxon>
        <taxon>Batillariidae</taxon>
        <taxon>Batillaria</taxon>
    </lineage>
</organism>
<evidence type="ECO:0000256" key="1">
    <source>
        <dbReference type="ARBA" id="ARBA00022801"/>
    </source>
</evidence>
<keyword evidence="5" id="KW-1185">Reference proteome</keyword>
<gene>
    <name evidence="4" type="ORF">BaRGS_00014697</name>
</gene>
<dbReference type="AlphaFoldDB" id="A0ABD0L3C2"/>
<evidence type="ECO:0000256" key="3">
    <source>
        <dbReference type="SAM" id="SignalP"/>
    </source>
</evidence>
<dbReference type="PANTHER" id="PTHR10340:SF57">
    <property type="entry name" value="METALLOPHOS DOMAIN-CONTAINING PROTEIN"/>
    <property type="match status" value="1"/>
</dbReference>
<accession>A0ABD0L3C2</accession>
<evidence type="ECO:0000256" key="2">
    <source>
        <dbReference type="ARBA" id="ARBA00023180"/>
    </source>
</evidence>
<dbReference type="PANTHER" id="PTHR10340">
    <property type="entry name" value="SPHINGOMYELIN PHOSPHODIESTERASE"/>
    <property type="match status" value="1"/>
</dbReference>
<dbReference type="EMBL" id="JACVVK020000087">
    <property type="protein sequence ID" value="KAK7494039.1"/>
    <property type="molecule type" value="Genomic_DNA"/>
</dbReference>
<dbReference type="Proteomes" id="UP001519460">
    <property type="component" value="Unassembled WGS sequence"/>
</dbReference>
<protein>
    <submittedName>
        <fullName evidence="4">Uncharacterized protein</fullName>
    </submittedName>
</protein>
<dbReference type="SUPFAM" id="SSF56300">
    <property type="entry name" value="Metallo-dependent phosphatases"/>
    <property type="match status" value="1"/>
</dbReference>
<feature type="chain" id="PRO_5044798767" evidence="3">
    <location>
        <begin position="24"/>
        <end position="363"/>
    </location>
</feature>
<keyword evidence="3" id="KW-0732">Signal</keyword>
<dbReference type="InterPro" id="IPR029052">
    <property type="entry name" value="Metallo-depent_PP-like"/>
</dbReference>
<dbReference type="Gene3D" id="3.60.21.10">
    <property type="match status" value="1"/>
</dbReference>
<proteinExistence type="predicted"/>
<name>A0ABD0L3C2_9CAEN</name>
<keyword evidence="1" id="KW-0378">Hydrolase</keyword>
<comment type="caution">
    <text evidence="4">The sequence shown here is derived from an EMBL/GenBank/DDBJ whole genome shotgun (WGS) entry which is preliminary data.</text>
</comment>